<keyword evidence="1" id="KW-0479">Metal-binding</keyword>
<reference evidence="7" key="1">
    <citation type="journal article" date="2020" name="Stud. Mycol.">
        <title>101 Dothideomycetes genomes: a test case for predicting lifestyles and emergence of pathogens.</title>
        <authorList>
            <person name="Haridas S."/>
            <person name="Albert R."/>
            <person name="Binder M."/>
            <person name="Bloem J."/>
            <person name="Labutti K."/>
            <person name="Salamov A."/>
            <person name="Andreopoulos B."/>
            <person name="Baker S."/>
            <person name="Barry K."/>
            <person name="Bills G."/>
            <person name="Bluhm B."/>
            <person name="Cannon C."/>
            <person name="Castanera R."/>
            <person name="Culley D."/>
            <person name="Daum C."/>
            <person name="Ezra D."/>
            <person name="Gonzalez J."/>
            <person name="Henrissat B."/>
            <person name="Kuo A."/>
            <person name="Liang C."/>
            <person name="Lipzen A."/>
            <person name="Lutzoni F."/>
            <person name="Magnuson J."/>
            <person name="Mondo S."/>
            <person name="Nolan M."/>
            <person name="Ohm R."/>
            <person name="Pangilinan J."/>
            <person name="Park H.-J."/>
            <person name="Ramirez L."/>
            <person name="Alfaro M."/>
            <person name="Sun H."/>
            <person name="Tritt A."/>
            <person name="Yoshinaga Y."/>
            <person name="Zwiers L.-H."/>
            <person name="Turgeon B."/>
            <person name="Goodwin S."/>
            <person name="Spatafora J."/>
            <person name="Crous P."/>
            <person name="Grigoriev I."/>
        </authorList>
    </citation>
    <scope>NUCLEOTIDE SEQUENCE</scope>
    <source>
        <strain evidence="7">CBS 175.79</strain>
    </source>
</reference>
<evidence type="ECO:0000256" key="4">
    <source>
        <dbReference type="PROSITE-ProRule" id="PRU00175"/>
    </source>
</evidence>
<proteinExistence type="predicted"/>
<keyword evidence="2 4" id="KW-0863">Zinc-finger</keyword>
<dbReference type="GeneID" id="54278329"/>
<sequence length="566" mass="64184">MNQYRQKYSLAQSGELAHRKSIPPSKLMVGHDFSQEFKDQPALDPHGDARQLVRLVQCRSCSKPLSAPVTLPCGHTTCRACLAPTRPRDNISYPNTPDRQYGITCKICDEEYPTVECSADVTLTKVMEVVKQTIARVQDTPEAPVCVLEEIPVSEDDVHDSNDEKELTSYQGHRKEFRGGRLHATFQMASDGELRYNSDVQYRASPSDAQIHAHLDAELFNGLREAAHSELDCLVCYNMMLDPTTLPCGHTFCRHCLVRVMDHSSICPICRAGIHIPPIAIQNYPSNGRLVALLKSLSPEHVQARVEALESEEDNSEGALSTPLFVCTLSLPNTPTFLHIFEPRYRLMMRRCMEGNRRFGMVMYNRSSAPQGDLGPTSFLQYGTMLEIINLELLPDGRSFVETRGVSRFRIKAYGQLDGYYVGNVERVDDVPIIEEEQLERQEVLEAQAWADAYVLENPQDPRTPENFPGLLSTDELFRRCIGFVEQMSQRSAPWLSSRIVNVYGPPPDNHKTFPFWFASVLPIAEEEKYRLLATTRVRERLLIVYSWIKRIEGQRWPSGNSCSIL</sequence>
<gene>
    <name evidence="7" type="ORF">BU24DRAFT_124508</name>
</gene>
<accession>A0A6A5Y4C7</accession>
<dbReference type="InterPro" id="IPR003111">
    <property type="entry name" value="Lon_prtase_N"/>
</dbReference>
<dbReference type="PROSITE" id="PS00518">
    <property type="entry name" value="ZF_RING_1"/>
    <property type="match status" value="1"/>
</dbReference>
<organism evidence="7 8">
    <name type="scientific">Aaosphaeria arxii CBS 175.79</name>
    <dbReference type="NCBI Taxonomy" id="1450172"/>
    <lineage>
        <taxon>Eukaryota</taxon>
        <taxon>Fungi</taxon>
        <taxon>Dikarya</taxon>
        <taxon>Ascomycota</taxon>
        <taxon>Pezizomycotina</taxon>
        <taxon>Dothideomycetes</taxon>
        <taxon>Pleosporomycetidae</taxon>
        <taxon>Pleosporales</taxon>
        <taxon>Pleosporales incertae sedis</taxon>
        <taxon>Aaosphaeria</taxon>
    </lineage>
</organism>
<dbReference type="GO" id="GO:0008270">
    <property type="term" value="F:zinc ion binding"/>
    <property type="evidence" value="ECO:0007669"/>
    <property type="project" value="UniProtKB-KW"/>
</dbReference>
<evidence type="ECO:0000256" key="2">
    <source>
        <dbReference type="ARBA" id="ARBA00022771"/>
    </source>
</evidence>
<feature type="domain" description="RING-type" evidence="5">
    <location>
        <begin position="58"/>
        <end position="109"/>
    </location>
</feature>
<protein>
    <submittedName>
        <fullName evidence="7">ATP-dependent protease-like protein</fullName>
    </submittedName>
</protein>
<dbReference type="Gene3D" id="3.30.40.10">
    <property type="entry name" value="Zinc/RING finger domain, C3HC4 (zinc finger)"/>
    <property type="match status" value="2"/>
</dbReference>
<dbReference type="SMART" id="SM00184">
    <property type="entry name" value="RING"/>
    <property type="match status" value="2"/>
</dbReference>
<dbReference type="InterPro" id="IPR027370">
    <property type="entry name" value="Znf-RING_euk"/>
</dbReference>
<evidence type="ECO:0000256" key="1">
    <source>
        <dbReference type="ARBA" id="ARBA00022723"/>
    </source>
</evidence>
<dbReference type="InterPro" id="IPR017907">
    <property type="entry name" value="Znf_RING_CS"/>
</dbReference>
<keyword evidence="8" id="KW-1185">Reference proteome</keyword>
<dbReference type="GO" id="GO:0061630">
    <property type="term" value="F:ubiquitin protein ligase activity"/>
    <property type="evidence" value="ECO:0007669"/>
    <property type="project" value="TreeGrafter"/>
</dbReference>
<dbReference type="AlphaFoldDB" id="A0A6A5Y4C7"/>
<dbReference type="InterPro" id="IPR013083">
    <property type="entry name" value="Znf_RING/FYVE/PHD"/>
</dbReference>
<dbReference type="InterPro" id="IPR001841">
    <property type="entry name" value="Znf_RING"/>
</dbReference>
<dbReference type="Pfam" id="PF13445">
    <property type="entry name" value="zf-RING_UBOX"/>
    <property type="match status" value="1"/>
</dbReference>
<dbReference type="Pfam" id="PF02190">
    <property type="entry name" value="LON_substr_bdg"/>
    <property type="match status" value="1"/>
</dbReference>
<dbReference type="SMART" id="SM00464">
    <property type="entry name" value="LON"/>
    <property type="match status" value="1"/>
</dbReference>
<dbReference type="PANTHER" id="PTHR23327:SF42">
    <property type="entry name" value="LON PEPTIDASE N-TERMINAL DOMAIN AND RING FINGER PROTEIN C14F5.10C"/>
    <property type="match status" value="1"/>
</dbReference>
<evidence type="ECO:0000256" key="3">
    <source>
        <dbReference type="ARBA" id="ARBA00022833"/>
    </source>
</evidence>
<dbReference type="InterPro" id="IPR046336">
    <property type="entry name" value="Lon_prtase_N_sf"/>
</dbReference>
<evidence type="ECO:0000259" key="5">
    <source>
        <dbReference type="PROSITE" id="PS50089"/>
    </source>
</evidence>
<keyword evidence="7" id="KW-0645">Protease</keyword>
<dbReference type="SUPFAM" id="SSF57850">
    <property type="entry name" value="RING/U-box"/>
    <property type="match status" value="2"/>
</dbReference>
<evidence type="ECO:0000313" key="8">
    <source>
        <dbReference type="Proteomes" id="UP000799778"/>
    </source>
</evidence>
<evidence type="ECO:0000313" key="7">
    <source>
        <dbReference type="EMBL" id="KAF2019650.1"/>
    </source>
</evidence>
<dbReference type="CDD" id="cd16514">
    <property type="entry name" value="RING-HC_LONFs_rpt2"/>
    <property type="match status" value="1"/>
</dbReference>
<dbReference type="PROSITE" id="PS50089">
    <property type="entry name" value="ZF_RING_2"/>
    <property type="match status" value="2"/>
</dbReference>
<dbReference type="PROSITE" id="PS51787">
    <property type="entry name" value="LON_N"/>
    <property type="match status" value="1"/>
</dbReference>
<keyword evidence="7" id="KW-0378">Hydrolase</keyword>
<dbReference type="Gene3D" id="1.20.58.1480">
    <property type="match status" value="1"/>
</dbReference>
<dbReference type="GO" id="GO:0006508">
    <property type="term" value="P:proteolysis"/>
    <property type="evidence" value="ECO:0007669"/>
    <property type="project" value="UniProtKB-KW"/>
</dbReference>
<feature type="domain" description="Lon N-terminal" evidence="6">
    <location>
        <begin position="319"/>
        <end position="553"/>
    </location>
</feature>
<dbReference type="InterPro" id="IPR015947">
    <property type="entry name" value="PUA-like_sf"/>
</dbReference>
<dbReference type="PANTHER" id="PTHR23327">
    <property type="entry name" value="RING FINGER PROTEIN 127"/>
    <property type="match status" value="1"/>
</dbReference>
<dbReference type="SUPFAM" id="SSF88697">
    <property type="entry name" value="PUA domain-like"/>
    <property type="match status" value="1"/>
</dbReference>
<evidence type="ECO:0000259" key="6">
    <source>
        <dbReference type="PROSITE" id="PS51787"/>
    </source>
</evidence>
<keyword evidence="3" id="KW-0862">Zinc</keyword>
<dbReference type="OrthoDB" id="264917at2759"/>
<dbReference type="RefSeq" id="XP_033387989.1">
    <property type="nucleotide sequence ID" value="XM_033520932.1"/>
</dbReference>
<dbReference type="Pfam" id="PF13923">
    <property type="entry name" value="zf-C3HC4_2"/>
    <property type="match status" value="1"/>
</dbReference>
<feature type="domain" description="RING-type" evidence="5">
    <location>
        <begin position="233"/>
        <end position="271"/>
    </location>
</feature>
<dbReference type="Proteomes" id="UP000799778">
    <property type="component" value="Unassembled WGS sequence"/>
</dbReference>
<dbReference type="EMBL" id="ML978067">
    <property type="protein sequence ID" value="KAF2019650.1"/>
    <property type="molecule type" value="Genomic_DNA"/>
</dbReference>
<dbReference type="GO" id="GO:0008233">
    <property type="term" value="F:peptidase activity"/>
    <property type="evidence" value="ECO:0007669"/>
    <property type="project" value="UniProtKB-KW"/>
</dbReference>
<name>A0A6A5Y4C7_9PLEO</name>
<dbReference type="Gene3D" id="2.30.130.40">
    <property type="entry name" value="LON domain-like"/>
    <property type="match status" value="1"/>
</dbReference>